<comment type="caution">
    <text evidence="9">The sequence shown here is derived from an EMBL/GenBank/DDBJ whole genome shotgun (WGS) entry which is preliminary data.</text>
</comment>
<dbReference type="RefSeq" id="WP_183880706.1">
    <property type="nucleotide sequence ID" value="NZ_JACHCD010000003.1"/>
</dbReference>
<dbReference type="InterPro" id="IPR000086">
    <property type="entry name" value="NUDIX_hydrolase_dom"/>
</dbReference>
<dbReference type="GO" id="GO:0005829">
    <property type="term" value="C:cytosol"/>
    <property type="evidence" value="ECO:0007669"/>
    <property type="project" value="TreeGrafter"/>
</dbReference>
<evidence type="ECO:0000256" key="7">
    <source>
        <dbReference type="ARBA" id="ARBA00032272"/>
    </source>
</evidence>
<dbReference type="Pfam" id="PF00293">
    <property type="entry name" value="NUDIX"/>
    <property type="match status" value="1"/>
</dbReference>
<evidence type="ECO:0000313" key="10">
    <source>
        <dbReference type="Proteomes" id="UP000537204"/>
    </source>
</evidence>
<dbReference type="SUPFAM" id="SSF55811">
    <property type="entry name" value="Nudix"/>
    <property type="match status" value="1"/>
</dbReference>
<comment type="cofactor">
    <cofactor evidence="2">
        <name>Mg(2+)</name>
        <dbReference type="ChEBI" id="CHEBI:18420"/>
    </cofactor>
</comment>
<dbReference type="EMBL" id="JACHCE010000002">
    <property type="protein sequence ID" value="MBB5635722.1"/>
    <property type="molecule type" value="Genomic_DNA"/>
</dbReference>
<proteinExistence type="inferred from homology"/>
<gene>
    <name evidence="9" type="ORF">HDE68_001610</name>
</gene>
<dbReference type="GO" id="GO:0006753">
    <property type="term" value="P:nucleoside phosphate metabolic process"/>
    <property type="evidence" value="ECO:0007669"/>
    <property type="project" value="TreeGrafter"/>
</dbReference>
<dbReference type="PANTHER" id="PTHR11839:SF18">
    <property type="entry name" value="NUDIX HYDROLASE DOMAIN-CONTAINING PROTEIN"/>
    <property type="match status" value="1"/>
</dbReference>
<dbReference type="PANTHER" id="PTHR11839">
    <property type="entry name" value="UDP/ADP-SUGAR PYROPHOSPHATASE"/>
    <property type="match status" value="1"/>
</dbReference>
<comment type="similarity">
    <text evidence="3">Belongs to the Nudix hydrolase family. NudK subfamily.</text>
</comment>
<evidence type="ECO:0000256" key="5">
    <source>
        <dbReference type="ARBA" id="ARBA00022801"/>
    </source>
</evidence>
<dbReference type="Proteomes" id="UP000537204">
    <property type="component" value="Unassembled WGS sequence"/>
</dbReference>
<evidence type="ECO:0000313" key="9">
    <source>
        <dbReference type="EMBL" id="MBB5635722.1"/>
    </source>
</evidence>
<keyword evidence="5" id="KW-0378">Hydrolase</keyword>
<sequence>MEDHNPWTILDSRKIYENNWIGLTEHQVINPSGGKGIYGEVHFRNYAIGILPLDEEMNTWIVGQYRFPLKAYSWEIPEGGGPLDLPPLDSAKRELQEETGLAASEWTEIQRMHLSNSVSNELAIIYVAKGLTMGQAEPEETEELVLRKLPFEEAYQMAMDGRITDSMSVAALLKTKILLLEGKL</sequence>
<feature type="domain" description="Nudix hydrolase" evidence="8">
    <location>
        <begin position="43"/>
        <end position="171"/>
    </location>
</feature>
<evidence type="ECO:0000256" key="1">
    <source>
        <dbReference type="ARBA" id="ARBA00000847"/>
    </source>
</evidence>
<comment type="catalytic activity">
    <reaction evidence="1">
        <text>GDP-alpha-D-mannose + H2O = alpha-D-mannose 1-phosphate + GMP + 2 H(+)</text>
        <dbReference type="Rhea" id="RHEA:27978"/>
        <dbReference type="ChEBI" id="CHEBI:15377"/>
        <dbReference type="ChEBI" id="CHEBI:15378"/>
        <dbReference type="ChEBI" id="CHEBI:57527"/>
        <dbReference type="ChEBI" id="CHEBI:58115"/>
        <dbReference type="ChEBI" id="CHEBI:58409"/>
    </reaction>
</comment>
<evidence type="ECO:0000256" key="4">
    <source>
        <dbReference type="ARBA" id="ARBA00016377"/>
    </source>
</evidence>
<dbReference type="CDD" id="cd24161">
    <property type="entry name" value="NUDIX_ADPRase_Ndx2"/>
    <property type="match status" value="1"/>
</dbReference>
<evidence type="ECO:0000256" key="6">
    <source>
        <dbReference type="ARBA" id="ARBA00032162"/>
    </source>
</evidence>
<evidence type="ECO:0000256" key="3">
    <source>
        <dbReference type="ARBA" id="ARBA00007275"/>
    </source>
</evidence>
<dbReference type="Gene3D" id="3.90.79.10">
    <property type="entry name" value="Nucleoside Triphosphate Pyrophosphohydrolase"/>
    <property type="match status" value="1"/>
</dbReference>
<dbReference type="GO" id="GO:0016787">
    <property type="term" value="F:hydrolase activity"/>
    <property type="evidence" value="ECO:0007669"/>
    <property type="project" value="UniProtKB-KW"/>
</dbReference>
<evidence type="ECO:0000256" key="2">
    <source>
        <dbReference type="ARBA" id="ARBA00001946"/>
    </source>
</evidence>
<dbReference type="GO" id="GO:0019693">
    <property type="term" value="P:ribose phosphate metabolic process"/>
    <property type="evidence" value="ECO:0007669"/>
    <property type="project" value="TreeGrafter"/>
</dbReference>
<accession>A0A7W9DY18</accession>
<dbReference type="InterPro" id="IPR015797">
    <property type="entry name" value="NUDIX_hydrolase-like_dom_sf"/>
</dbReference>
<name>A0A7W9DY18_9SPHI</name>
<organism evidence="9 10">
    <name type="scientific">Pedobacter cryoconitis</name>
    <dbReference type="NCBI Taxonomy" id="188932"/>
    <lineage>
        <taxon>Bacteria</taxon>
        <taxon>Pseudomonadati</taxon>
        <taxon>Bacteroidota</taxon>
        <taxon>Sphingobacteriia</taxon>
        <taxon>Sphingobacteriales</taxon>
        <taxon>Sphingobacteriaceae</taxon>
        <taxon>Pedobacter</taxon>
    </lineage>
</organism>
<reference evidence="9 10" key="1">
    <citation type="submission" date="2020-08" db="EMBL/GenBank/DDBJ databases">
        <title>Genomic Encyclopedia of Type Strains, Phase IV (KMG-V): Genome sequencing to study the core and pangenomes of soil and plant-associated prokaryotes.</title>
        <authorList>
            <person name="Whitman W."/>
        </authorList>
    </citation>
    <scope>NUCLEOTIDE SEQUENCE [LARGE SCALE GENOMIC DNA]</scope>
    <source>
        <strain evidence="9 10">S3M1</strain>
    </source>
</reference>
<dbReference type="AlphaFoldDB" id="A0A7W9DY18"/>
<evidence type="ECO:0000259" key="8">
    <source>
        <dbReference type="PROSITE" id="PS51462"/>
    </source>
</evidence>
<dbReference type="PROSITE" id="PS51462">
    <property type="entry name" value="NUDIX"/>
    <property type="match status" value="1"/>
</dbReference>
<protein>
    <recommendedName>
        <fullName evidence="4">GDP-mannose pyrophosphatase</fullName>
    </recommendedName>
    <alternativeName>
        <fullName evidence="6">GDP-mannose hydrolase</fullName>
    </alternativeName>
    <alternativeName>
        <fullName evidence="7">GDPMK</fullName>
    </alternativeName>
</protein>